<comment type="caution">
    <text evidence="2">The sequence shown here is derived from an EMBL/GenBank/DDBJ whole genome shotgun (WGS) entry which is preliminary data.</text>
</comment>
<gene>
    <name evidence="2" type="ORF">NDU88_001696</name>
</gene>
<feature type="region of interest" description="Disordered" evidence="1">
    <location>
        <begin position="29"/>
        <end position="52"/>
    </location>
</feature>
<proteinExistence type="predicted"/>
<dbReference type="Proteomes" id="UP001066276">
    <property type="component" value="Chromosome 9"/>
</dbReference>
<protein>
    <submittedName>
        <fullName evidence="2">Uncharacterized protein</fullName>
    </submittedName>
</protein>
<keyword evidence="3" id="KW-1185">Reference proteome</keyword>
<evidence type="ECO:0000313" key="2">
    <source>
        <dbReference type="EMBL" id="KAJ1104284.1"/>
    </source>
</evidence>
<evidence type="ECO:0000313" key="3">
    <source>
        <dbReference type="Proteomes" id="UP001066276"/>
    </source>
</evidence>
<dbReference type="AlphaFoldDB" id="A0AAV7MP66"/>
<evidence type="ECO:0000256" key="1">
    <source>
        <dbReference type="SAM" id="MobiDB-lite"/>
    </source>
</evidence>
<reference evidence="2" key="1">
    <citation type="journal article" date="2022" name="bioRxiv">
        <title>Sequencing and chromosome-scale assembly of the giantPleurodeles waltlgenome.</title>
        <authorList>
            <person name="Brown T."/>
            <person name="Elewa A."/>
            <person name="Iarovenko S."/>
            <person name="Subramanian E."/>
            <person name="Araus A.J."/>
            <person name="Petzold A."/>
            <person name="Susuki M."/>
            <person name="Suzuki K.-i.T."/>
            <person name="Hayashi T."/>
            <person name="Toyoda A."/>
            <person name="Oliveira C."/>
            <person name="Osipova E."/>
            <person name="Leigh N.D."/>
            <person name="Simon A."/>
            <person name="Yun M.H."/>
        </authorList>
    </citation>
    <scope>NUCLEOTIDE SEQUENCE</scope>
    <source>
        <strain evidence="2">20211129_DDA</strain>
        <tissue evidence="2">Liver</tissue>
    </source>
</reference>
<organism evidence="2 3">
    <name type="scientific">Pleurodeles waltl</name>
    <name type="common">Iberian ribbed newt</name>
    <dbReference type="NCBI Taxonomy" id="8319"/>
    <lineage>
        <taxon>Eukaryota</taxon>
        <taxon>Metazoa</taxon>
        <taxon>Chordata</taxon>
        <taxon>Craniata</taxon>
        <taxon>Vertebrata</taxon>
        <taxon>Euteleostomi</taxon>
        <taxon>Amphibia</taxon>
        <taxon>Batrachia</taxon>
        <taxon>Caudata</taxon>
        <taxon>Salamandroidea</taxon>
        <taxon>Salamandridae</taxon>
        <taxon>Pleurodelinae</taxon>
        <taxon>Pleurodeles</taxon>
    </lineage>
</organism>
<accession>A0AAV7MP66</accession>
<sequence length="177" mass="18988">MAPCFYPPNLLVPRVHLGAPALWQAASRESPSSAGPCAVVRNPPIAGPSKGNIRAQRHFPTQWSRNCGEAGRYLLDRRVLSIHSLRTSPPIEPQRLWRRSHGPAPGHLCIFGGDTAIAGPASPPLGTPLGLSAGSQSGAQLEVRRAADHRTLPVLSVLLRRGRWGGSVGRVFLRAVR</sequence>
<dbReference type="EMBL" id="JANPWB010000013">
    <property type="protein sequence ID" value="KAJ1104284.1"/>
    <property type="molecule type" value="Genomic_DNA"/>
</dbReference>
<name>A0AAV7MP66_PLEWA</name>